<dbReference type="CDD" id="cd00009">
    <property type="entry name" value="AAA"/>
    <property type="match status" value="1"/>
</dbReference>
<reference evidence="12" key="1">
    <citation type="journal article" date="2019" name="Int. J. Syst. Evol. Microbiol.">
        <title>The Global Catalogue of Microorganisms (GCM) 10K type strain sequencing project: providing services to taxonomists for standard genome sequencing and annotation.</title>
        <authorList>
            <consortium name="The Broad Institute Genomics Platform"/>
            <consortium name="The Broad Institute Genome Sequencing Center for Infectious Disease"/>
            <person name="Wu L."/>
            <person name="Ma J."/>
        </authorList>
    </citation>
    <scope>NUCLEOTIDE SEQUENCE [LARGE SCALE GENOMIC DNA]</scope>
    <source>
        <strain evidence="12">NBRC 110608</strain>
    </source>
</reference>
<protein>
    <submittedName>
        <fullName evidence="11">Uncharacterized protein</fullName>
    </submittedName>
</protein>
<feature type="domain" description="Clp R" evidence="10">
    <location>
        <begin position="2"/>
        <end position="145"/>
    </location>
</feature>
<dbReference type="Gene3D" id="3.40.630.190">
    <property type="entry name" value="LCP protein"/>
    <property type="match status" value="1"/>
</dbReference>
<feature type="compositionally biased region" description="Low complexity" evidence="8">
    <location>
        <begin position="909"/>
        <end position="926"/>
    </location>
</feature>
<evidence type="ECO:0000259" key="10">
    <source>
        <dbReference type="PROSITE" id="PS51903"/>
    </source>
</evidence>
<evidence type="ECO:0000256" key="3">
    <source>
        <dbReference type="ARBA" id="ARBA00022840"/>
    </source>
</evidence>
<keyword evidence="4" id="KW-0175">Coiled coil</keyword>
<evidence type="ECO:0000256" key="7">
    <source>
        <dbReference type="PROSITE-ProRule" id="PRU01251"/>
    </source>
</evidence>
<dbReference type="InterPro" id="IPR018368">
    <property type="entry name" value="ClpA/B_CS1"/>
</dbReference>
<dbReference type="InterPro" id="IPR004474">
    <property type="entry name" value="LytR_CpsA_psr"/>
</dbReference>
<feature type="region of interest" description="Disordered" evidence="8">
    <location>
        <begin position="691"/>
        <end position="840"/>
    </location>
</feature>
<dbReference type="PANTHER" id="PTHR11638">
    <property type="entry name" value="ATP-DEPENDENT CLP PROTEASE"/>
    <property type="match status" value="1"/>
</dbReference>
<dbReference type="InterPro" id="IPR036628">
    <property type="entry name" value="Clp_N_dom_sf"/>
</dbReference>
<evidence type="ECO:0000256" key="2">
    <source>
        <dbReference type="ARBA" id="ARBA00022741"/>
    </source>
</evidence>
<feature type="compositionally biased region" description="Basic and acidic residues" evidence="8">
    <location>
        <begin position="780"/>
        <end position="802"/>
    </location>
</feature>
<dbReference type="SMART" id="SM00382">
    <property type="entry name" value="AAA"/>
    <property type="match status" value="2"/>
</dbReference>
<dbReference type="Pfam" id="PF02861">
    <property type="entry name" value="Clp_N"/>
    <property type="match status" value="1"/>
</dbReference>
<dbReference type="Pfam" id="PF07724">
    <property type="entry name" value="AAA_2"/>
    <property type="match status" value="1"/>
</dbReference>
<dbReference type="Pfam" id="PF03816">
    <property type="entry name" value="LytR_cpsA_psr"/>
    <property type="match status" value="1"/>
</dbReference>
<keyword evidence="3" id="KW-0067">ATP-binding</keyword>
<dbReference type="EMBL" id="AP027735">
    <property type="protein sequence ID" value="BDZ56662.1"/>
    <property type="molecule type" value="Genomic_DNA"/>
</dbReference>
<dbReference type="PROSITE" id="PS51903">
    <property type="entry name" value="CLP_R"/>
    <property type="match status" value="1"/>
</dbReference>
<keyword evidence="1 7" id="KW-0677">Repeat</keyword>
<dbReference type="PROSITE" id="PS50151">
    <property type="entry name" value="UVR"/>
    <property type="match status" value="1"/>
</dbReference>
<gene>
    <name evidence="11" type="ORF">GCM10025872_03190</name>
</gene>
<feature type="compositionally biased region" description="Basic and acidic residues" evidence="8">
    <location>
        <begin position="693"/>
        <end position="704"/>
    </location>
</feature>
<feature type="region of interest" description="Disordered" evidence="8">
    <location>
        <begin position="852"/>
        <end position="885"/>
    </location>
</feature>
<dbReference type="InterPro" id="IPR041546">
    <property type="entry name" value="ClpA/ClpB_AAA_lid"/>
</dbReference>
<dbReference type="InterPro" id="IPR004176">
    <property type="entry name" value="Clp_R_N"/>
</dbReference>
<feature type="compositionally biased region" description="Basic residues" evidence="8">
    <location>
        <begin position="660"/>
        <end position="678"/>
    </location>
</feature>
<dbReference type="Pfam" id="PF00004">
    <property type="entry name" value="AAA"/>
    <property type="match status" value="1"/>
</dbReference>
<dbReference type="Gene3D" id="3.40.50.300">
    <property type="entry name" value="P-loop containing nucleotide triphosphate hydrolases"/>
    <property type="match status" value="2"/>
</dbReference>
<dbReference type="Gene3D" id="4.10.860.10">
    <property type="entry name" value="UVR domain"/>
    <property type="match status" value="1"/>
</dbReference>
<dbReference type="Pfam" id="PF17871">
    <property type="entry name" value="AAA_lid_9"/>
    <property type="match status" value="1"/>
</dbReference>
<feature type="region of interest" description="Disordered" evidence="8">
    <location>
        <begin position="909"/>
        <end position="953"/>
    </location>
</feature>
<evidence type="ECO:0000259" key="9">
    <source>
        <dbReference type="PROSITE" id="PS50151"/>
    </source>
</evidence>
<evidence type="ECO:0000256" key="8">
    <source>
        <dbReference type="SAM" id="MobiDB-lite"/>
    </source>
</evidence>
<dbReference type="Proteomes" id="UP001321421">
    <property type="component" value="Chromosome"/>
</dbReference>
<evidence type="ECO:0000256" key="1">
    <source>
        <dbReference type="ARBA" id="ARBA00022737"/>
    </source>
</evidence>
<evidence type="ECO:0000313" key="12">
    <source>
        <dbReference type="Proteomes" id="UP001321421"/>
    </source>
</evidence>
<organism evidence="11 12">
    <name type="scientific">Barrientosiimonas endolithica</name>
    <dbReference type="NCBI Taxonomy" id="1535208"/>
    <lineage>
        <taxon>Bacteria</taxon>
        <taxon>Bacillati</taxon>
        <taxon>Actinomycetota</taxon>
        <taxon>Actinomycetes</taxon>
        <taxon>Micrococcales</taxon>
        <taxon>Dermacoccaceae</taxon>
        <taxon>Barrientosiimonas</taxon>
    </lineage>
</organism>
<dbReference type="CDD" id="cd19499">
    <property type="entry name" value="RecA-like_ClpB_Hsp104-like"/>
    <property type="match status" value="1"/>
</dbReference>
<name>A0ABN6YGU4_9MICO</name>
<dbReference type="InterPro" id="IPR003593">
    <property type="entry name" value="AAA+_ATPase"/>
</dbReference>
<feature type="region of interest" description="Disordered" evidence="8">
    <location>
        <begin position="607"/>
        <end position="678"/>
    </location>
</feature>
<accession>A0ABN6YGU4</accession>
<evidence type="ECO:0000256" key="4">
    <source>
        <dbReference type="ARBA" id="ARBA00023054"/>
    </source>
</evidence>
<feature type="compositionally biased region" description="Basic residues" evidence="8">
    <location>
        <begin position="821"/>
        <end position="840"/>
    </location>
</feature>
<keyword evidence="5" id="KW-0143">Chaperone</keyword>
<dbReference type="InterPro" id="IPR003959">
    <property type="entry name" value="ATPase_AAA_core"/>
</dbReference>
<comment type="subunit">
    <text evidence="6">Homohexamer. The oligomerization is ATP-dependent.</text>
</comment>
<dbReference type="SUPFAM" id="SSF52540">
    <property type="entry name" value="P-loop containing nucleoside triphosphate hydrolases"/>
    <property type="match status" value="2"/>
</dbReference>
<keyword evidence="12" id="KW-1185">Reference proteome</keyword>
<dbReference type="InterPro" id="IPR027417">
    <property type="entry name" value="P-loop_NTPase"/>
</dbReference>
<dbReference type="SUPFAM" id="SSF81923">
    <property type="entry name" value="Double Clp-N motif"/>
    <property type="match status" value="1"/>
</dbReference>
<dbReference type="InterPro" id="IPR001943">
    <property type="entry name" value="UVR_dom"/>
</dbReference>
<dbReference type="InterPro" id="IPR028299">
    <property type="entry name" value="ClpA/B_CS2"/>
</dbReference>
<proteinExistence type="predicted"/>
<evidence type="ECO:0000256" key="6">
    <source>
        <dbReference type="ARBA" id="ARBA00026057"/>
    </source>
</evidence>
<dbReference type="PROSITE" id="PS00870">
    <property type="entry name" value="CLPAB_1"/>
    <property type="match status" value="1"/>
</dbReference>
<dbReference type="InterPro" id="IPR050130">
    <property type="entry name" value="ClpA_ClpB"/>
</dbReference>
<feature type="compositionally biased region" description="Low complexity" evidence="8">
    <location>
        <begin position="767"/>
        <end position="778"/>
    </location>
</feature>
<sequence length="1266" mass="136909">MFERFTDRARRVVVLAQEEARMLNHNYIGTEHILLGLIHEGEGVAAKALESLGISLESVREQVQEIIGQGQQTQPGQHIPFTPRAKKVLELSLREGLQLGHSYIGTEHILLGLIREGEGVAAQVLVKLGADLSSVRQQVIQLLAGYQGKEPAGAGVGGQSTQQEGTPAGSLVLDQFGRNLTQAAREGKLDPVIMREKEIERVMQVLSRRTKNNPVLIGEPGVGKTAVVEGLAADIVRGDVPETLKDKQLYTLDLGSLVAGSRYRGDFEERLKKVLKEIRTRGDIILFIDEIHTLVGAGAAEGAIDAASILKPMLARGELQTIGATTLDEYRKHIEKDAALERRFQPIQVAEPTIPHAIEILKGLRDRYEAHHRVTITDAALVGAVNMSDRYINDRHLPDKAIDLIDEAGARLRIRRMTAPPDLREFDEKIAHVRREKESAIDGQDFEKAASLRDDEKKLIDEKASREKEWKAGDIDVVAEVDEELVAEVLAASTGIPVFKLTEEESSRLLRMEEELHKRIVGNDDAIKALSQAIRRTRAGLKDPRRPGGSFIFAGPTGVGKTELAKALAEFMFGDEDSLITLDMSEFAEKHTVSRLFGSPRVRRLRRGRSAHREGAPQAVLGGAVRRGREGARRHLQLAAADPGGRSPDRQPGPGGRLQEHHHHHDHQPGHARHRQGRLARLHRWCRHRHRLRPDEGQGQRRAEAALPAGVPQPGRRHHRLPAAHAAGDRPDRRPDDRSPRRAAEGQGHGDRADAGVQGPARQAWLRPRPGCPAAAPHHPARDRGRAVREDPLRRDRRGRDRAGRRRGRGQGGEVLLQGRAARRGPRLAGRRGRVGRRRWRRQHRLTYDVRRAAPSPLEGRGRSHIRRPSARRGYGGRVQPPNRRDRTLRAAIAAAVCGGLLLAGCTSDAGSADDATGSGSSSSAGGDRGGSDGAGATSSSAAPAATTPPTYAGQAGAFDAGVAKRLGRSTVPDAEVAGPTGTTGTWKGTRIGVVASGDDATLVVRDGSAWRIVGGWWPSKDLPGPYLGGRQHVLVLGSDARQGQSIERSRADTIQLVGLDGRGGGGILGIPRDSYLPLSTGGSGKVNGAMPRGGPAAMRQTLADATDLPIKGWMLTDFVGFQRAVQALGGIPITLPRPVGDLEAGEQTLDGKQALFLARERKSLPRGDFDRSSNQGLLLMAGLTQLRTKGVTELPKILSTIDPHVKTSLTPEQVLTFVGSAYAVNPSRVGREVASGSPATIGGASVVRLSPEAKQTFERFADGNL</sequence>
<feature type="compositionally biased region" description="Low complexity" evidence="8">
    <location>
        <begin position="935"/>
        <end position="953"/>
    </location>
</feature>
<feature type="compositionally biased region" description="Basic and acidic residues" evidence="8">
    <location>
        <begin position="727"/>
        <end position="754"/>
    </location>
</feature>
<dbReference type="NCBIfam" id="TIGR00350">
    <property type="entry name" value="lytR_cpsA_psr"/>
    <property type="match status" value="1"/>
</dbReference>
<dbReference type="PROSITE" id="PS00871">
    <property type="entry name" value="CLPAB_2"/>
    <property type="match status" value="1"/>
</dbReference>
<dbReference type="PANTHER" id="PTHR11638:SF18">
    <property type="entry name" value="HEAT SHOCK PROTEIN 104"/>
    <property type="match status" value="1"/>
</dbReference>
<dbReference type="Gene3D" id="1.10.1780.10">
    <property type="entry name" value="Clp, N-terminal domain"/>
    <property type="match status" value="1"/>
</dbReference>
<keyword evidence="2" id="KW-0547">Nucleotide-binding</keyword>
<evidence type="ECO:0000313" key="11">
    <source>
        <dbReference type="EMBL" id="BDZ56662.1"/>
    </source>
</evidence>
<evidence type="ECO:0000256" key="5">
    <source>
        <dbReference type="ARBA" id="ARBA00023186"/>
    </source>
</evidence>
<dbReference type="Gene3D" id="1.10.8.60">
    <property type="match status" value="1"/>
</dbReference>
<feature type="domain" description="UVR" evidence="9">
    <location>
        <begin position="427"/>
        <end position="462"/>
    </location>
</feature>